<evidence type="ECO:0000313" key="2">
    <source>
        <dbReference type="Proteomes" id="UP000663311"/>
    </source>
</evidence>
<keyword evidence="2" id="KW-1185">Reference proteome</keyword>
<dbReference type="Proteomes" id="UP000663311">
    <property type="component" value="Segment"/>
</dbReference>
<dbReference type="EMBL" id="MT701596">
    <property type="protein sequence ID" value="QPB09822.1"/>
    <property type="molecule type" value="Genomic_DNA"/>
</dbReference>
<accession>A0A873WLG0</accession>
<protein>
    <submittedName>
        <fullName evidence="1">Uncharacterized protein</fullName>
    </submittedName>
</protein>
<organism evidence="1 2">
    <name type="scientific">Streptomyces phage Shady</name>
    <dbReference type="NCBI Taxonomy" id="2767585"/>
    <lineage>
        <taxon>Viruses</taxon>
        <taxon>Duplodnaviria</taxon>
        <taxon>Heunggongvirae</taxon>
        <taxon>Uroviricota</taxon>
        <taxon>Caudoviricetes</taxon>
        <taxon>Colingsworthviridae</taxon>
        <taxon>Shadyvirus</taxon>
        <taxon>Shadyvirus shady</taxon>
    </lineage>
</organism>
<reference evidence="1" key="1">
    <citation type="submission" date="2020-07" db="EMBL/GenBank/DDBJ databases">
        <title>Complete genome sequence of Streptomyces phage Shady.</title>
        <authorList>
            <person name="Ortega C.A."/>
            <person name="Hernandez I."/>
            <person name="Guadalupe Vizoso-Pinto M."/>
            <person name="Clark J.D."/>
            <person name="Liu M."/>
            <person name="Burrowes B.H."/>
        </authorList>
    </citation>
    <scope>NUCLEOTIDE SEQUENCE</scope>
</reference>
<name>A0A873WLG0_9CAUD</name>
<gene>
    <name evidence="1" type="ORF">CPT_Shady_061</name>
</gene>
<sequence length="80" mass="9375">MFLQICHENANRDMGTVELGEGQEMTAETMRWEAHAAQDAGILSYDMYEGDTYELRVWDEDMCVWDMLYTLSDGYLRPVR</sequence>
<evidence type="ECO:0000313" key="1">
    <source>
        <dbReference type="EMBL" id="QPB09822.1"/>
    </source>
</evidence>
<proteinExistence type="predicted"/>